<dbReference type="GO" id="GO:0045505">
    <property type="term" value="F:dynein intermediate chain binding"/>
    <property type="evidence" value="ECO:0007669"/>
    <property type="project" value="TreeGrafter"/>
</dbReference>
<comment type="caution">
    <text evidence="2">The sequence shown here is derived from an EMBL/GenBank/DDBJ whole genome shotgun (WGS) entry which is preliminary data.</text>
</comment>
<dbReference type="PANTHER" id="PTHR21255:SF7">
    <property type="entry name" value="DYNEIN LIGHT CHAIN TCTEX-TYPE PROTEIN 2B"/>
    <property type="match status" value="1"/>
</dbReference>
<feature type="compositionally biased region" description="Polar residues" evidence="1">
    <location>
        <begin position="1"/>
        <end position="29"/>
    </location>
</feature>
<dbReference type="AlphaFoldDB" id="A0A1Y2H988"/>
<dbReference type="Pfam" id="PF03645">
    <property type="entry name" value="Tctex-1"/>
    <property type="match status" value="1"/>
</dbReference>
<dbReference type="GO" id="GO:0007018">
    <property type="term" value="P:microtubule-based movement"/>
    <property type="evidence" value="ECO:0007669"/>
    <property type="project" value="TreeGrafter"/>
</dbReference>
<dbReference type="STRING" id="765915.A0A1Y2H988"/>
<evidence type="ECO:0000256" key="1">
    <source>
        <dbReference type="SAM" id="MobiDB-lite"/>
    </source>
</evidence>
<dbReference type="GO" id="GO:0005737">
    <property type="term" value="C:cytoplasm"/>
    <property type="evidence" value="ECO:0007669"/>
    <property type="project" value="TreeGrafter"/>
</dbReference>
<dbReference type="GO" id="GO:0005868">
    <property type="term" value="C:cytoplasmic dynein complex"/>
    <property type="evidence" value="ECO:0007669"/>
    <property type="project" value="TreeGrafter"/>
</dbReference>
<gene>
    <name evidence="2" type="ORF">BCR44DRAFT_1443064</name>
</gene>
<sequence>MSELTGSRTNLRGSNSNLQAASRPRTVNPNAGPGAVDAAGAGAGGMAASVEKAAEAGQRVFENTYKLGPDKKFPTEQVRRIAQEILDKRLFKVTYSPDKAAELSKAIAGDIIQALKGLQLERYKFVADVSIGEFKGQGIRNSSRALWDPHTDSFTSATFKNASLFCVAIVFGVYFE</sequence>
<keyword evidence="3" id="KW-1185">Reference proteome</keyword>
<organism evidence="2 3">
    <name type="scientific">Catenaria anguillulae PL171</name>
    <dbReference type="NCBI Taxonomy" id="765915"/>
    <lineage>
        <taxon>Eukaryota</taxon>
        <taxon>Fungi</taxon>
        <taxon>Fungi incertae sedis</taxon>
        <taxon>Blastocladiomycota</taxon>
        <taxon>Blastocladiomycetes</taxon>
        <taxon>Blastocladiales</taxon>
        <taxon>Catenariaceae</taxon>
        <taxon>Catenaria</taxon>
    </lineage>
</organism>
<dbReference type="Proteomes" id="UP000193411">
    <property type="component" value="Unassembled WGS sequence"/>
</dbReference>
<dbReference type="InterPro" id="IPR005334">
    <property type="entry name" value="Tctex-1-like"/>
</dbReference>
<dbReference type="InterPro" id="IPR038586">
    <property type="entry name" value="Tctex-1-like_sf"/>
</dbReference>
<name>A0A1Y2H988_9FUNG</name>
<evidence type="ECO:0000313" key="2">
    <source>
        <dbReference type="EMBL" id="ORZ31147.1"/>
    </source>
</evidence>
<feature type="compositionally biased region" description="Low complexity" evidence="1">
    <location>
        <begin position="31"/>
        <end position="40"/>
    </location>
</feature>
<dbReference type="Gene3D" id="3.30.1140.40">
    <property type="entry name" value="Tctex-1"/>
    <property type="match status" value="1"/>
</dbReference>
<accession>A0A1Y2H988</accession>
<reference evidence="2 3" key="1">
    <citation type="submission" date="2016-07" db="EMBL/GenBank/DDBJ databases">
        <title>Pervasive Adenine N6-methylation of Active Genes in Fungi.</title>
        <authorList>
            <consortium name="DOE Joint Genome Institute"/>
            <person name="Mondo S.J."/>
            <person name="Dannebaum R.O."/>
            <person name="Kuo R.C."/>
            <person name="Labutti K."/>
            <person name="Haridas S."/>
            <person name="Kuo A."/>
            <person name="Salamov A."/>
            <person name="Ahrendt S.R."/>
            <person name="Lipzen A."/>
            <person name="Sullivan W."/>
            <person name="Andreopoulos W.B."/>
            <person name="Clum A."/>
            <person name="Lindquist E."/>
            <person name="Daum C."/>
            <person name="Ramamoorthy G.K."/>
            <person name="Gryganskyi A."/>
            <person name="Culley D."/>
            <person name="Magnuson J.K."/>
            <person name="James T.Y."/>
            <person name="O'Malley M.A."/>
            <person name="Stajich J.E."/>
            <person name="Spatafora J.W."/>
            <person name="Visel A."/>
            <person name="Grigoriev I.V."/>
        </authorList>
    </citation>
    <scope>NUCLEOTIDE SEQUENCE [LARGE SCALE GENOMIC DNA]</scope>
    <source>
        <strain evidence="2 3">PL171</strain>
    </source>
</reference>
<protein>
    <submittedName>
        <fullName evidence="2">Tctex-1 family-domain-containing protein</fullName>
    </submittedName>
</protein>
<dbReference type="CDD" id="cd21459">
    <property type="entry name" value="DLC-like_TCTEX1D2"/>
    <property type="match status" value="1"/>
</dbReference>
<dbReference type="PANTHER" id="PTHR21255">
    <property type="entry name" value="T-COMPLEX-ASSOCIATED-TESTIS-EXPRESSED 1/ DYNEIN LIGHT CHAIN"/>
    <property type="match status" value="1"/>
</dbReference>
<dbReference type="OrthoDB" id="10260741at2759"/>
<dbReference type="EMBL" id="MCFL01000066">
    <property type="protein sequence ID" value="ORZ31147.1"/>
    <property type="molecule type" value="Genomic_DNA"/>
</dbReference>
<proteinExistence type="predicted"/>
<evidence type="ECO:0000313" key="3">
    <source>
        <dbReference type="Proteomes" id="UP000193411"/>
    </source>
</evidence>
<feature type="region of interest" description="Disordered" evidence="1">
    <location>
        <begin position="1"/>
        <end position="41"/>
    </location>
</feature>